<evidence type="ECO:0000313" key="8">
    <source>
        <dbReference type="EMBL" id="RHW18592.1"/>
    </source>
</evidence>
<feature type="domain" description="Flagellar hook-associated protein 2 C-terminal" evidence="7">
    <location>
        <begin position="195"/>
        <end position="489"/>
    </location>
</feature>
<evidence type="ECO:0000313" key="9">
    <source>
        <dbReference type="Proteomes" id="UP000266693"/>
    </source>
</evidence>
<dbReference type="Pfam" id="PF07195">
    <property type="entry name" value="FliD_C"/>
    <property type="match status" value="1"/>
</dbReference>
<dbReference type="InterPro" id="IPR003481">
    <property type="entry name" value="FliD_N"/>
</dbReference>
<dbReference type="OrthoDB" id="7388356at2"/>
<gene>
    <name evidence="8" type="ORF">D1610_08370</name>
</gene>
<dbReference type="PANTHER" id="PTHR30288:SF0">
    <property type="entry name" value="FLAGELLAR HOOK-ASSOCIATED PROTEIN 2"/>
    <property type="match status" value="1"/>
</dbReference>
<comment type="subcellular location">
    <subcellularLocation>
        <location evidence="5">Secreted</location>
    </subcellularLocation>
    <subcellularLocation>
        <location evidence="5">Bacterial flagellum</location>
    </subcellularLocation>
</comment>
<dbReference type="Pfam" id="PF07196">
    <property type="entry name" value="Flagellin_IN"/>
    <property type="match status" value="1"/>
</dbReference>
<name>A0A396RT82_9SPHN</name>
<comment type="subunit">
    <text evidence="2 5">Homopentamer.</text>
</comment>
<dbReference type="GO" id="GO:0071973">
    <property type="term" value="P:bacterial-type flagellum-dependent cell motility"/>
    <property type="evidence" value="ECO:0007669"/>
    <property type="project" value="TreeGrafter"/>
</dbReference>
<dbReference type="GO" id="GO:0007155">
    <property type="term" value="P:cell adhesion"/>
    <property type="evidence" value="ECO:0007669"/>
    <property type="project" value="InterPro"/>
</dbReference>
<keyword evidence="8" id="KW-0969">Cilium</keyword>
<dbReference type="GO" id="GO:0009421">
    <property type="term" value="C:bacterial-type flagellum filament cap"/>
    <property type="evidence" value="ECO:0007669"/>
    <property type="project" value="InterPro"/>
</dbReference>
<dbReference type="GO" id="GO:0009424">
    <property type="term" value="C:bacterial-type flagellum hook"/>
    <property type="evidence" value="ECO:0007669"/>
    <property type="project" value="UniProtKB-UniRule"/>
</dbReference>
<keyword evidence="9" id="KW-1185">Reference proteome</keyword>
<keyword evidence="8" id="KW-0282">Flagellum</keyword>
<dbReference type="InterPro" id="IPR010810">
    <property type="entry name" value="Flagellin_hook_IN_motif"/>
</dbReference>
<evidence type="ECO:0000256" key="5">
    <source>
        <dbReference type="RuleBase" id="RU362066"/>
    </source>
</evidence>
<protein>
    <recommendedName>
        <fullName evidence="5">Flagellar hook-associated protein 2</fullName>
        <shortName evidence="5">HAP2</shortName>
    </recommendedName>
    <alternativeName>
        <fullName evidence="5">Flagellar cap protein</fullName>
    </alternativeName>
</protein>
<comment type="similarity">
    <text evidence="1 5">Belongs to the FliD family.</text>
</comment>
<dbReference type="InterPro" id="IPR010809">
    <property type="entry name" value="FliD_C"/>
</dbReference>
<dbReference type="PANTHER" id="PTHR30288">
    <property type="entry name" value="FLAGELLAR CAP/ASSEMBLY PROTEIN FLID"/>
    <property type="match status" value="1"/>
</dbReference>
<evidence type="ECO:0000256" key="2">
    <source>
        <dbReference type="ARBA" id="ARBA00011255"/>
    </source>
</evidence>
<comment type="function">
    <text evidence="5">Required for morphogenesis and for the elongation of the flagellar filament by facilitating polymerization of the flagellin monomers at the tip of growing filament. Forms a capping structure, which prevents flagellin subunits (transported through the central channel of the flagellum) from leaking out without polymerization at the distal end.</text>
</comment>
<dbReference type="GO" id="GO:0005576">
    <property type="term" value="C:extracellular region"/>
    <property type="evidence" value="ECO:0007669"/>
    <property type="project" value="UniProtKB-SubCell"/>
</dbReference>
<dbReference type="EMBL" id="QWLV01000002">
    <property type="protein sequence ID" value="RHW18592.1"/>
    <property type="molecule type" value="Genomic_DNA"/>
</dbReference>
<dbReference type="Proteomes" id="UP000266693">
    <property type="component" value="Unassembled WGS sequence"/>
</dbReference>
<keyword evidence="5" id="KW-0964">Secreted</keyword>
<dbReference type="InterPro" id="IPR040026">
    <property type="entry name" value="FliD"/>
</dbReference>
<reference evidence="8 9" key="1">
    <citation type="submission" date="2018-08" db="EMBL/GenBank/DDBJ databases">
        <title>The multiple taxonomic identification of Sphingomonas gilva.</title>
        <authorList>
            <person name="Zhu D."/>
            <person name="Zheng S."/>
        </authorList>
    </citation>
    <scope>NUCLEOTIDE SEQUENCE [LARGE SCALE GENOMIC DNA]</scope>
    <source>
        <strain evidence="8 9">ZDH117</strain>
    </source>
</reference>
<proteinExistence type="inferred from homology"/>
<feature type="domain" description="Flagellar hook-associated protein 2 N-terminal" evidence="6">
    <location>
        <begin position="5"/>
        <end position="103"/>
    </location>
</feature>
<organism evidence="8 9">
    <name type="scientific">Sphingomonas gilva</name>
    <dbReference type="NCBI Taxonomy" id="2305907"/>
    <lineage>
        <taxon>Bacteria</taxon>
        <taxon>Pseudomonadati</taxon>
        <taxon>Pseudomonadota</taxon>
        <taxon>Alphaproteobacteria</taxon>
        <taxon>Sphingomonadales</taxon>
        <taxon>Sphingomonadaceae</taxon>
        <taxon>Sphingomonas</taxon>
    </lineage>
</organism>
<evidence type="ECO:0000259" key="7">
    <source>
        <dbReference type="Pfam" id="PF07195"/>
    </source>
</evidence>
<dbReference type="AlphaFoldDB" id="A0A396RT82"/>
<keyword evidence="8" id="KW-0966">Cell projection</keyword>
<evidence type="ECO:0000256" key="4">
    <source>
        <dbReference type="ARBA" id="ARBA00023143"/>
    </source>
</evidence>
<sequence length="507" mass="50332">MGIGSGIDIAALVADLANASRAPREAAIARREAANAAQVSALAGLKNALDGFATSLETLSTSGSLSTQPLVSDSAVLAATASRGAALDGFSGQVEVVRLATAQSMVSGGFADAGAPIGQGDLTLSIGGVDHTIGITAANDSLSGLAAAINAAESGVTATILRDGGLSKLVLRGPSGAAGAFSLSGGPAMTQVQAAGDAELTIDGVGITRASNRIDDLFAGVTIDLKKTGQATLSTERPTTAIKQAVYDFASAYNQLEAALDDAGASGLEGEPGPLRGSAALRDMRAKLAALVSARLSTGAGPQSLGEIGVKTGRDGALTVDATLLDAAIAANPQAVERMFSPAITVDSPLVRVTSLSGAVKPGTYALSNLVPASGGSPAGGRIDGVAASADGAILSAVTGDAKGLSFEVLGSVASATVTVDTGLAAAMAAIRDLLTAEQGSFTTANDRLAAEARTLAGEREKMELSADAYEARIKASFTAMEARVTAMKATQAYLQQQIDIWTGADD</sequence>
<evidence type="ECO:0000256" key="1">
    <source>
        <dbReference type="ARBA" id="ARBA00009764"/>
    </source>
</evidence>
<evidence type="ECO:0000256" key="3">
    <source>
        <dbReference type="ARBA" id="ARBA00023054"/>
    </source>
</evidence>
<accession>A0A396RT82</accession>
<dbReference type="Pfam" id="PF02465">
    <property type="entry name" value="FliD_N"/>
    <property type="match status" value="1"/>
</dbReference>
<comment type="caution">
    <text evidence="8">The sequence shown here is derived from an EMBL/GenBank/DDBJ whole genome shotgun (WGS) entry which is preliminary data.</text>
</comment>
<keyword evidence="4 5" id="KW-0975">Bacterial flagellum</keyword>
<keyword evidence="3" id="KW-0175">Coiled coil</keyword>
<evidence type="ECO:0000259" key="6">
    <source>
        <dbReference type="Pfam" id="PF02465"/>
    </source>
</evidence>